<accession>M2ALG9</accession>
<evidence type="ECO:0000313" key="1">
    <source>
        <dbReference type="EMBL" id="EMB24166.1"/>
    </source>
</evidence>
<dbReference type="Proteomes" id="UP000016183">
    <property type="component" value="Unassembled WGS sequence"/>
</dbReference>
<dbReference type="HOGENOM" id="CLU_1539348_0_0_12"/>
<organism evidence="1 2">
    <name type="scientific">Treponema denticola SP33</name>
    <dbReference type="NCBI Taxonomy" id="999437"/>
    <lineage>
        <taxon>Bacteria</taxon>
        <taxon>Pseudomonadati</taxon>
        <taxon>Spirochaetota</taxon>
        <taxon>Spirochaetia</taxon>
        <taxon>Spirochaetales</taxon>
        <taxon>Treponemataceae</taxon>
        <taxon>Treponema</taxon>
    </lineage>
</organism>
<evidence type="ECO:0000313" key="2">
    <source>
        <dbReference type="Proteomes" id="UP000016183"/>
    </source>
</evidence>
<reference evidence="1 2" key="1">
    <citation type="submission" date="2012-01" db="EMBL/GenBank/DDBJ databases">
        <title>The Genome Sequence of Treponema denticola SP33.</title>
        <authorList>
            <consortium name="The Broad Institute Genome Sequencing Platform"/>
            <person name="Earl A."/>
            <person name="Ward D."/>
            <person name="Feldgarden M."/>
            <person name="Gevers D."/>
            <person name="Blanton J.M."/>
            <person name="Fenno C.J."/>
            <person name="Baranova O.V."/>
            <person name="Mathney J."/>
            <person name="Dewhirst F.E."/>
            <person name="Izard J."/>
            <person name="Young S.K."/>
            <person name="Zeng Q."/>
            <person name="Gargeya S."/>
            <person name="Fitzgerald M."/>
            <person name="Haas B."/>
            <person name="Abouelleil A."/>
            <person name="Alvarado L."/>
            <person name="Arachchi H.M."/>
            <person name="Berlin A."/>
            <person name="Chapman S.B."/>
            <person name="Gearin G."/>
            <person name="Goldberg J."/>
            <person name="Griggs A."/>
            <person name="Gujja S."/>
            <person name="Hansen M."/>
            <person name="Heiman D."/>
            <person name="Howarth C."/>
            <person name="Larimer J."/>
            <person name="Lui A."/>
            <person name="MacDonald P.J.P."/>
            <person name="McCowen C."/>
            <person name="Montmayeur A."/>
            <person name="Murphy C."/>
            <person name="Neiman D."/>
            <person name="Pearson M."/>
            <person name="Priest M."/>
            <person name="Roberts A."/>
            <person name="Saif S."/>
            <person name="Shea T."/>
            <person name="Sisk P."/>
            <person name="Stolte C."/>
            <person name="Sykes S."/>
            <person name="Wortman J."/>
            <person name="Nusbaum C."/>
            <person name="Birren B."/>
        </authorList>
    </citation>
    <scope>NUCLEOTIDE SEQUENCE [LARGE SCALE GENOMIC DNA]</scope>
    <source>
        <strain evidence="1 2">SP33</strain>
    </source>
</reference>
<name>M2ALG9_TREDN</name>
<dbReference type="PATRIC" id="fig|999437.3.peg.1664"/>
<dbReference type="RefSeq" id="WP_010695874.1">
    <property type="nucleotide sequence ID" value="NZ_KB442453.1"/>
</dbReference>
<dbReference type="AlphaFoldDB" id="M2ALG9"/>
<dbReference type="EMBL" id="AGDZ01000022">
    <property type="protein sequence ID" value="EMB24166.1"/>
    <property type="molecule type" value="Genomic_DNA"/>
</dbReference>
<gene>
    <name evidence="1" type="ORF">HMPREF9733_01615</name>
</gene>
<protein>
    <submittedName>
        <fullName evidence="1">Uncharacterized protein</fullName>
    </submittedName>
</protein>
<comment type="caution">
    <text evidence="1">The sequence shown here is derived from an EMBL/GenBank/DDBJ whole genome shotgun (WGS) entry which is preliminary data.</text>
</comment>
<sequence>MAGVTVTAGAGTALSYEVGIILSVDKQGNYQIGSYQISGGGFFAGLGASAVASISLAPYAQKIADMNGTTETLGGSYSKAFFTAGADVNIPLEGSIWNSYISFHIGVTVKTPLPIEVHALTTTTTTQLYGEGKSRSEAWNKAVKNGLLKNLPSDAIKHFKRAYMEHFKEDFNLD</sequence>
<proteinExistence type="predicted"/>